<dbReference type="AlphaFoldDB" id="A0ABD5S260"/>
<keyword evidence="4" id="KW-1185">Reference proteome</keyword>
<dbReference type="InterPro" id="IPR009381">
    <property type="entry name" value="Trehalose_catabolism_ThuA_prok"/>
</dbReference>
<accession>A0ABD5S260</accession>
<evidence type="ECO:0000256" key="1">
    <source>
        <dbReference type="SAM" id="MobiDB-lite"/>
    </source>
</evidence>
<evidence type="ECO:0000259" key="2">
    <source>
        <dbReference type="Pfam" id="PF06283"/>
    </source>
</evidence>
<dbReference type="PIRSF" id="PIRSF030013">
    <property type="entry name" value="ThuA"/>
    <property type="match status" value="1"/>
</dbReference>
<dbReference type="SUPFAM" id="SSF52317">
    <property type="entry name" value="Class I glutamine amidotransferase-like"/>
    <property type="match status" value="1"/>
</dbReference>
<proteinExistence type="predicted"/>
<name>A0ABD5S260_9EURY</name>
<organism evidence="3 4">
    <name type="scientific">Halobium palmae</name>
    <dbReference type="NCBI Taxonomy" id="1776492"/>
    <lineage>
        <taxon>Archaea</taxon>
        <taxon>Methanobacteriati</taxon>
        <taxon>Methanobacteriota</taxon>
        <taxon>Stenosarchaea group</taxon>
        <taxon>Halobacteria</taxon>
        <taxon>Halobacteriales</taxon>
        <taxon>Haloferacaceae</taxon>
        <taxon>Halobium</taxon>
    </lineage>
</organism>
<gene>
    <name evidence="3" type="ORF">ACFQE1_15280</name>
</gene>
<dbReference type="Pfam" id="PF06283">
    <property type="entry name" value="ThuA"/>
    <property type="match status" value="1"/>
</dbReference>
<feature type="compositionally biased region" description="Basic and acidic residues" evidence="1">
    <location>
        <begin position="235"/>
        <end position="253"/>
    </location>
</feature>
<reference evidence="3 4" key="1">
    <citation type="journal article" date="2019" name="Int. J. Syst. Evol. Microbiol.">
        <title>The Global Catalogue of Microorganisms (GCM) 10K type strain sequencing project: providing services to taxonomists for standard genome sequencing and annotation.</title>
        <authorList>
            <consortium name="The Broad Institute Genomics Platform"/>
            <consortium name="The Broad Institute Genome Sequencing Center for Infectious Disease"/>
            <person name="Wu L."/>
            <person name="Ma J."/>
        </authorList>
    </citation>
    <scope>NUCLEOTIDE SEQUENCE [LARGE SCALE GENOMIC DNA]</scope>
    <source>
        <strain evidence="3 4">NBRC 111368</strain>
    </source>
</reference>
<dbReference type="InterPro" id="IPR029062">
    <property type="entry name" value="Class_I_gatase-like"/>
</dbReference>
<dbReference type="EMBL" id="JBHSWU010000661">
    <property type="protein sequence ID" value="MFC6725705.1"/>
    <property type="molecule type" value="Genomic_DNA"/>
</dbReference>
<evidence type="ECO:0000313" key="3">
    <source>
        <dbReference type="EMBL" id="MFC6725705.1"/>
    </source>
</evidence>
<comment type="caution">
    <text evidence="3">The sequence shown here is derived from an EMBL/GenBank/DDBJ whole genome shotgun (WGS) entry which is preliminary data.</text>
</comment>
<evidence type="ECO:0000313" key="4">
    <source>
        <dbReference type="Proteomes" id="UP001596328"/>
    </source>
</evidence>
<feature type="domain" description="ThuA-like" evidence="2">
    <location>
        <begin position="9"/>
        <end position="224"/>
    </location>
</feature>
<protein>
    <submittedName>
        <fullName evidence="3">ThuA domain-containing protein</fullName>
    </submittedName>
</protein>
<feature type="region of interest" description="Disordered" evidence="1">
    <location>
        <begin position="228"/>
        <end position="253"/>
    </location>
</feature>
<sequence length="253" mass="28615">MTDAPDDVRVTVWNEYVHEQENETVAEIYPDGIHAVVADALREGGFDVETATLQEPEHGLTEEVLAETDVLTWWGHAAHDEVDDAVVDRVTARVRDGMGLVVMHSAHFSKVFRALMGTSCGLKWREAAETERLWVTNPAHPIVDGVDEYVEIPEAEMYGEHFDVPEPDSLVFTSWFEGGEVFRSGCCYYRGEGRVFYFRPGHETYPVYHQEEIRQVLRNACEWAAPNDDGPEVVRGNHDPIEGIDTSDERSVH</sequence>
<dbReference type="Gene3D" id="3.40.50.880">
    <property type="match status" value="1"/>
</dbReference>
<dbReference type="Proteomes" id="UP001596328">
    <property type="component" value="Unassembled WGS sequence"/>
</dbReference>
<dbReference type="InterPro" id="IPR029010">
    <property type="entry name" value="ThuA-like"/>
</dbReference>